<evidence type="ECO:0000313" key="2">
    <source>
        <dbReference type="Proteomes" id="UP000265520"/>
    </source>
</evidence>
<accession>A0A392UZ18</accession>
<comment type="caution">
    <text evidence="1">The sequence shown here is derived from an EMBL/GenBank/DDBJ whole genome shotgun (WGS) entry which is preliminary data.</text>
</comment>
<evidence type="ECO:0000313" key="1">
    <source>
        <dbReference type="EMBL" id="MCI80239.1"/>
    </source>
</evidence>
<dbReference type="EMBL" id="LXQA010991085">
    <property type="protein sequence ID" value="MCI80239.1"/>
    <property type="molecule type" value="Genomic_DNA"/>
</dbReference>
<keyword evidence="2" id="KW-1185">Reference proteome</keyword>
<feature type="non-terminal residue" evidence="1">
    <location>
        <position position="41"/>
    </location>
</feature>
<organism evidence="1 2">
    <name type="scientific">Trifolium medium</name>
    <dbReference type="NCBI Taxonomy" id="97028"/>
    <lineage>
        <taxon>Eukaryota</taxon>
        <taxon>Viridiplantae</taxon>
        <taxon>Streptophyta</taxon>
        <taxon>Embryophyta</taxon>
        <taxon>Tracheophyta</taxon>
        <taxon>Spermatophyta</taxon>
        <taxon>Magnoliopsida</taxon>
        <taxon>eudicotyledons</taxon>
        <taxon>Gunneridae</taxon>
        <taxon>Pentapetalae</taxon>
        <taxon>rosids</taxon>
        <taxon>fabids</taxon>
        <taxon>Fabales</taxon>
        <taxon>Fabaceae</taxon>
        <taxon>Papilionoideae</taxon>
        <taxon>50 kb inversion clade</taxon>
        <taxon>NPAAA clade</taxon>
        <taxon>Hologalegina</taxon>
        <taxon>IRL clade</taxon>
        <taxon>Trifolieae</taxon>
        <taxon>Trifolium</taxon>
    </lineage>
</organism>
<dbReference type="AlphaFoldDB" id="A0A392UZ18"/>
<reference evidence="1 2" key="1">
    <citation type="journal article" date="2018" name="Front. Plant Sci.">
        <title>Red Clover (Trifolium pratense) and Zigzag Clover (T. medium) - A Picture of Genomic Similarities and Differences.</title>
        <authorList>
            <person name="Dluhosova J."/>
            <person name="Istvanek J."/>
            <person name="Nedelnik J."/>
            <person name="Repkova J."/>
        </authorList>
    </citation>
    <scope>NUCLEOTIDE SEQUENCE [LARGE SCALE GENOMIC DNA]</scope>
    <source>
        <strain evidence="2">cv. 10/8</strain>
        <tissue evidence="1">Leaf</tissue>
    </source>
</reference>
<sequence length="41" mass="4991">MLRTDGEQIMFDVFEDMKRYDEEEPQCYSVQIIEVVEDKCK</sequence>
<name>A0A392UZ18_9FABA</name>
<dbReference type="Proteomes" id="UP000265520">
    <property type="component" value="Unassembled WGS sequence"/>
</dbReference>
<proteinExistence type="predicted"/>
<protein>
    <submittedName>
        <fullName evidence="1">Uncharacterized protein</fullName>
    </submittedName>
</protein>